<dbReference type="EMBL" id="CALNXI010001040">
    <property type="protein sequence ID" value="CAH3152744.1"/>
    <property type="molecule type" value="Genomic_DNA"/>
</dbReference>
<organism evidence="1 2">
    <name type="scientific">Porites evermanni</name>
    <dbReference type="NCBI Taxonomy" id="104178"/>
    <lineage>
        <taxon>Eukaryota</taxon>
        <taxon>Metazoa</taxon>
        <taxon>Cnidaria</taxon>
        <taxon>Anthozoa</taxon>
        <taxon>Hexacorallia</taxon>
        <taxon>Scleractinia</taxon>
        <taxon>Fungiina</taxon>
        <taxon>Poritidae</taxon>
        <taxon>Porites</taxon>
    </lineage>
</organism>
<dbReference type="Proteomes" id="UP001159427">
    <property type="component" value="Unassembled WGS sequence"/>
</dbReference>
<protein>
    <submittedName>
        <fullName evidence="1">Uncharacterized protein</fullName>
    </submittedName>
</protein>
<keyword evidence="2" id="KW-1185">Reference proteome</keyword>
<feature type="non-terminal residue" evidence="1">
    <location>
        <position position="1"/>
    </location>
</feature>
<evidence type="ECO:0000313" key="1">
    <source>
        <dbReference type="EMBL" id="CAH3152744.1"/>
    </source>
</evidence>
<proteinExistence type="predicted"/>
<sequence>VHCPCSSCNGRAVDRGTELRHWKESQIVSKTCFALDEFREPLPRRSFNPTESCPSDGEEQMDEDIEVMQYHSNNERDEDEDGSCACLPRAARTEKNATGKTEEKDPNPLRKLVVNAVLDALRIVKGSGSSCQTFEDILNCGKTLLLASHNSDNIDREIVLTLWPRNWNSVQKLLKEEGYEDAKLFYVCFCWNEKEQTRNGKTNLKTGRIPRSLAHCKGTHVGQWKAEGLQKFSFPMADCIFMGKLDDRHELEIQSLASRLTELHFYSGRRLWNADTIEMHRQLAWRLNIQIEEIQGLHMCTISVHNLTHIHEDIINFSSPDNFWCAVYERAVKQYVKKSHNCKGIEATFAQSESRREFLKPLQAADHRKAGKVDMMTVIHAFLNGFASSTEIAQIESQKEPQNRRSFLLGAMSKVKSLPQNERVKIADTLDVSVSEVPVTGFVSSKAFLLDVGYQGSVLNTGEAVVADINGHETGLLIYNFLSVRCEEIVYATLEIGQRYHPLTAEDGSQASDFWSGFIKVKAKPSSEQFFLPLDCIKRKVILYNCDDGVISVADYQRQARQLPYTIIVPVYIECGDMLLIQGELLHDVWFGHAQSVDQCETTVDVFFFVESSRHKNLYVTETQGRHGRNTVSWHSVIGIASGKWISHSQWKKDE</sequence>
<evidence type="ECO:0000313" key="2">
    <source>
        <dbReference type="Proteomes" id="UP001159427"/>
    </source>
</evidence>
<gene>
    <name evidence="1" type="ORF">PEVE_00000854</name>
</gene>
<name>A0ABN8PY66_9CNID</name>
<reference evidence="1 2" key="1">
    <citation type="submission" date="2022-05" db="EMBL/GenBank/DDBJ databases">
        <authorList>
            <consortium name="Genoscope - CEA"/>
            <person name="William W."/>
        </authorList>
    </citation>
    <scope>NUCLEOTIDE SEQUENCE [LARGE SCALE GENOMIC DNA]</scope>
</reference>
<accession>A0ABN8PY66</accession>
<comment type="caution">
    <text evidence="1">The sequence shown here is derived from an EMBL/GenBank/DDBJ whole genome shotgun (WGS) entry which is preliminary data.</text>
</comment>